<dbReference type="CDD" id="cd06179">
    <property type="entry name" value="MFS_TRI12_like"/>
    <property type="match status" value="1"/>
</dbReference>
<dbReference type="GO" id="GO:0005886">
    <property type="term" value="C:plasma membrane"/>
    <property type="evidence" value="ECO:0007669"/>
    <property type="project" value="TreeGrafter"/>
</dbReference>
<evidence type="ECO:0000256" key="4">
    <source>
        <dbReference type="ARBA" id="ARBA00022989"/>
    </source>
</evidence>
<accession>A0A1S9RUD7</accession>
<protein>
    <submittedName>
        <fullName evidence="8">Putative siderophore iron transporter</fullName>
    </submittedName>
</protein>
<dbReference type="InterPro" id="IPR053791">
    <property type="entry name" value="MFS_Tri12-like"/>
</dbReference>
<dbReference type="Proteomes" id="UP000190744">
    <property type="component" value="Unassembled WGS sequence"/>
</dbReference>
<dbReference type="SUPFAM" id="SSF103473">
    <property type="entry name" value="MFS general substrate transporter"/>
    <property type="match status" value="1"/>
</dbReference>
<evidence type="ECO:0000313" key="9">
    <source>
        <dbReference type="Proteomes" id="UP000190744"/>
    </source>
</evidence>
<feature type="transmembrane region" description="Helical" evidence="6">
    <location>
        <begin position="469"/>
        <end position="487"/>
    </location>
</feature>
<dbReference type="Pfam" id="PF06609">
    <property type="entry name" value="TRI12"/>
    <property type="match status" value="1"/>
</dbReference>
<dbReference type="InterPro" id="IPR036259">
    <property type="entry name" value="MFS_trans_sf"/>
</dbReference>
<dbReference type="GO" id="GO:0022857">
    <property type="term" value="F:transmembrane transporter activity"/>
    <property type="evidence" value="ECO:0007669"/>
    <property type="project" value="InterPro"/>
</dbReference>
<evidence type="ECO:0000259" key="7">
    <source>
        <dbReference type="PROSITE" id="PS50850"/>
    </source>
</evidence>
<sequence length="597" mass="64506">MSEIPSTATYDDPQCGRKDDTVENFQHVEDTKEQIEENLVYEEDEEPELHAQTYFALAAMFLLNLVQVFGLLGPPAALIYIEKDLNNTTAGTWVPNSLSLVQAVLAPLIASLSDTFQARKAFLVGPAIISFIGCAIAPGSKDIYRLIAAQVLIGFGFATIPLAYCVPSDITPRKWRPMIQAFINIAATLGSCGAPLIIGGLTRANPHTGWRNFYACWIQMALWGMTAIGLFVGYRPPKRHTRFDHLSFWQKLGRVDLPGFFLLTAGLTIFLTGLNLGGGLYTWSSVPVLATLIIGILTLVAFGIYEWKFTKTGILHHDLFHGGKTGDSAGHTFAICIVLIFIEGILLFALIVFYPVLTASLFETDPFLEAARQIPVFVASAISTVIFGYWSTKFKTIRSPMLVGFIIYTCGFIGLTTIQPENNFSAIAFAALAGIGFGSPLILVIAGVQLSTPHHLIATATAASTCSRAIAASVFTAIFSATFAARLRKYIPEYVSTAALQAGLPKASLESFIEALSSDNSTALKGISGINQEIINSGVSALKQAYADGLRVVFIIAVPFGVLACIASFFLGDLKKAMNYGVDAPMENLHAKRRSEA</sequence>
<dbReference type="EMBL" id="LJBN01000116">
    <property type="protein sequence ID" value="OOQ89139.1"/>
    <property type="molecule type" value="Genomic_DNA"/>
</dbReference>
<evidence type="ECO:0000256" key="3">
    <source>
        <dbReference type="ARBA" id="ARBA00022692"/>
    </source>
</evidence>
<name>A0A1S9RUD7_PENBI</name>
<feature type="transmembrane region" description="Helical" evidence="6">
    <location>
        <begin position="212"/>
        <end position="234"/>
    </location>
</feature>
<feature type="transmembrane region" description="Helical" evidence="6">
    <location>
        <begin position="122"/>
        <end position="140"/>
    </location>
</feature>
<feature type="transmembrane region" description="Helical" evidence="6">
    <location>
        <begin position="333"/>
        <end position="354"/>
    </location>
</feature>
<dbReference type="InterPro" id="IPR020846">
    <property type="entry name" value="MFS_dom"/>
</dbReference>
<dbReference type="PANTHER" id="PTHR23501:SF195">
    <property type="entry name" value="PEP5"/>
    <property type="match status" value="1"/>
</dbReference>
<gene>
    <name evidence="8" type="ORF">PEBR_10787</name>
</gene>
<feature type="transmembrane region" description="Helical" evidence="6">
    <location>
        <begin position="178"/>
        <end position="200"/>
    </location>
</feature>
<feature type="transmembrane region" description="Helical" evidence="6">
    <location>
        <begin position="255"/>
        <end position="274"/>
    </location>
</feature>
<keyword evidence="2" id="KW-0813">Transport</keyword>
<feature type="domain" description="Major facilitator superfamily (MFS) profile" evidence="7">
    <location>
        <begin position="53"/>
        <end position="576"/>
    </location>
</feature>
<feature type="transmembrane region" description="Helical" evidence="6">
    <location>
        <begin position="374"/>
        <end position="392"/>
    </location>
</feature>
<dbReference type="InterPro" id="IPR010573">
    <property type="entry name" value="MFS_Str1/Tri12-like"/>
</dbReference>
<dbReference type="PROSITE" id="PS50850">
    <property type="entry name" value="MFS"/>
    <property type="match status" value="1"/>
</dbReference>
<feature type="transmembrane region" description="Helical" evidence="6">
    <location>
        <begin position="146"/>
        <end position="166"/>
    </location>
</feature>
<dbReference type="PANTHER" id="PTHR23501">
    <property type="entry name" value="MAJOR FACILITATOR SUPERFAMILY"/>
    <property type="match status" value="1"/>
</dbReference>
<comment type="caution">
    <text evidence="8">The sequence shown here is derived from an EMBL/GenBank/DDBJ whole genome shotgun (WGS) entry which is preliminary data.</text>
</comment>
<evidence type="ECO:0000256" key="2">
    <source>
        <dbReference type="ARBA" id="ARBA00022448"/>
    </source>
</evidence>
<feature type="transmembrane region" description="Helical" evidence="6">
    <location>
        <begin position="552"/>
        <end position="571"/>
    </location>
</feature>
<feature type="transmembrane region" description="Helical" evidence="6">
    <location>
        <begin position="280"/>
        <end position="305"/>
    </location>
</feature>
<dbReference type="AlphaFoldDB" id="A0A1S9RUD7"/>
<proteinExistence type="predicted"/>
<comment type="subcellular location">
    <subcellularLocation>
        <location evidence="1">Membrane</location>
        <topology evidence="1">Multi-pass membrane protein</topology>
    </subcellularLocation>
</comment>
<feature type="transmembrane region" description="Helical" evidence="6">
    <location>
        <begin position="54"/>
        <end position="81"/>
    </location>
</feature>
<evidence type="ECO:0000313" key="8">
    <source>
        <dbReference type="EMBL" id="OOQ89139.1"/>
    </source>
</evidence>
<keyword evidence="4 6" id="KW-1133">Transmembrane helix</keyword>
<reference evidence="9" key="1">
    <citation type="submission" date="2015-09" db="EMBL/GenBank/DDBJ databases">
        <authorList>
            <person name="Fill T.P."/>
            <person name="Baretta J.F."/>
            <person name="de Almeida L.G."/>
            <person name="Rocha M."/>
            <person name="de Souza D.H."/>
            <person name="Malavazi I."/>
            <person name="Cerdeira L.T."/>
            <person name="Hong H."/>
            <person name="Samborskyy M."/>
            <person name="de Vasconcelos A.T."/>
            <person name="Leadlay P."/>
            <person name="Rodrigues-Filho E."/>
        </authorList>
    </citation>
    <scope>NUCLEOTIDE SEQUENCE [LARGE SCALE GENOMIC DNA]</scope>
    <source>
        <strain evidence="9">LaBioMMi 136</strain>
    </source>
</reference>
<keyword evidence="5 6" id="KW-0472">Membrane</keyword>
<evidence type="ECO:0000256" key="6">
    <source>
        <dbReference type="SAM" id="Phobius"/>
    </source>
</evidence>
<keyword evidence="3 6" id="KW-0812">Transmembrane</keyword>
<feature type="transmembrane region" description="Helical" evidence="6">
    <location>
        <begin position="399"/>
        <end position="418"/>
    </location>
</feature>
<organism evidence="8 9">
    <name type="scientific">Penicillium brasilianum</name>
    <dbReference type="NCBI Taxonomy" id="104259"/>
    <lineage>
        <taxon>Eukaryota</taxon>
        <taxon>Fungi</taxon>
        <taxon>Dikarya</taxon>
        <taxon>Ascomycota</taxon>
        <taxon>Pezizomycotina</taxon>
        <taxon>Eurotiomycetes</taxon>
        <taxon>Eurotiomycetidae</taxon>
        <taxon>Eurotiales</taxon>
        <taxon>Aspergillaceae</taxon>
        <taxon>Penicillium</taxon>
    </lineage>
</organism>
<evidence type="ECO:0000256" key="1">
    <source>
        <dbReference type="ARBA" id="ARBA00004141"/>
    </source>
</evidence>
<feature type="transmembrane region" description="Helical" evidence="6">
    <location>
        <begin position="424"/>
        <end position="448"/>
    </location>
</feature>
<evidence type="ECO:0000256" key="5">
    <source>
        <dbReference type="ARBA" id="ARBA00023136"/>
    </source>
</evidence>
<dbReference type="Gene3D" id="1.20.1250.20">
    <property type="entry name" value="MFS general substrate transporter like domains"/>
    <property type="match status" value="2"/>
</dbReference>